<dbReference type="AlphaFoldDB" id="A0A6J8A279"/>
<dbReference type="Proteomes" id="UP000507470">
    <property type="component" value="Unassembled WGS sequence"/>
</dbReference>
<organism evidence="1 2">
    <name type="scientific">Mytilus coruscus</name>
    <name type="common">Sea mussel</name>
    <dbReference type="NCBI Taxonomy" id="42192"/>
    <lineage>
        <taxon>Eukaryota</taxon>
        <taxon>Metazoa</taxon>
        <taxon>Spiralia</taxon>
        <taxon>Lophotrochozoa</taxon>
        <taxon>Mollusca</taxon>
        <taxon>Bivalvia</taxon>
        <taxon>Autobranchia</taxon>
        <taxon>Pteriomorphia</taxon>
        <taxon>Mytilida</taxon>
        <taxon>Mytiloidea</taxon>
        <taxon>Mytilidae</taxon>
        <taxon>Mytilinae</taxon>
        <taxon>Mytilus</taxon>
    </lineage>
</organism>
<gene>
    <name evidence="1" type="ORF">MCOR_3354</name>
</gene>
<dbReference type="EMBL" id="CACVKT020000584">
    <property type="protein sequence ID" value="CAC5361123.1"/>
    <property type="molecule type" value="Genomic_DNA"/>
</dbReference>
<accession>A0A6J8A279</accession>
<evidence type="ECO:0000313" key="1">
    <source>
        <dbReference type="EMBL" id="CAC5361123.1"/>
    </source>
</evidence>
<evidence type="ECO:0000313" key="2">
    <source>
        <dbReference type="Proteomes" id="UP000507470"/>
    </source>
</evidence>
<protein>
    <submittedName>
        <fullName evidence="1">Uncharacterized protein</fullName>
    </submittedName>
</protein>
<name>A0A6J8A279_MYTCO</name>
<proteinExistence type="predicted"/>
<keyword evidence="2" id="KW-1185">Reference proteome</keyword>
<sequence>MEDSKLCLFEGKRETEMCYIEKEVEMEDSKLGLFEGKRETDSSETECNMLMFSGFNNQDNTNHSAHVNIKIEKDDLVDFVHVTANDSFYMKETEFNTDLPVNDVKDNQIKLKRSENNGEAFNCDKISKSSSSNDTEEKNKQTRMKCYKYKFGKKEFSFKSPVISVDKSLTMLYGGIHLNNTAPENQVSKERQGIENNAHVNTNESFNIKDTELNMNLPVNSEIENESENNGKALNCDNISRLISSNDTEEIKKQMKIKCYKYKFGEKEFSFKYPVVSVDKNLPMLYMLYGGKHSNITSPKDQAFKERQGIENNAHMESYKSEFENLKKLKVNLKSLFLWFHPVMITQSLVRSH</sequence>
<reference evidence="1 2" key="1">
    <citation type="submission" date="2020-06" db="EMBL/GenBank/DDBJ databases">
        <authorList>
            <person name="Li R."/>
            <person name="Bekaert M."/>
        </authorList>
    </citation>
    <scope>NUCLEOTIDE SEQUENCE [LARGE SCALE GENOMIC DNA]</scope>
    <source>
        <strain evidence="2">wild</strain>
    </source>
</reference>
<dbReference type="OrthoDB" id="6154748at2759"/>